<name>A0AB74CCI9_ASPFL</name>
<reference evidence="1 2" key="1">
    <citation type="submission" date="2018-07" db="EMBL/GenBank/DDBJ databases">
        <title>Identification of spontaneous genetic mutation associated with occurrence of a yellow conidial color mutant of Aspergillus flavus.</title>
        <authorList>
            <person name="Chang P.-K."/>
            <person name="Mack B.M."/>
            <person name="Scharfenstein L."/>
            <person name="Gilbert M.K."/>
        </authorList>
    </citation>
    <scope>NUCLEOTIDE SEQUENCE [LARGE SCALE GENOMIC DNA]</scope>
    <source>
        <strain evidence="1 2">CA14</strain>
    </source>
</reference>
<sequence>MWDSSKQATRKLSSKLGSADLLRNNDEREAAIMLLEDIENDLGWAAKYRAWDLRKLCTGI</sequence>
<dbReference type="AlphaFoldDB" id="A0AB74CCI9"/>
<evidence type="ECO:0000313" key="2">
    <source>
        <dbReference type="Proteomes" id="UP000275480"/>
    </source>
</evidence>
<gene>
    <name evidence="1" type="ORF">CA14_004314</name>
</gene>
<accession>A0AB74CCI9</accession>
<dbReference type="EMBL" id="QQZZ01000087">
    <property type="protein sequence ID" value="RMZ44155.1"/>
    <property type="molecule type" value="Genomic_DNA"/>
</dbReference>
<organism evidence="1 2">
    <name type="scientific">Aspergillus flavus</name>
    <dbReference type="NCBI Taxonomy" id="5059"/>
    <lineage>
        <taxon>Eukaryota</taxon>
        <taxon>Fungi</taxon>
        <taxon>Dikarya</taxon>
        <taxon>Ascomycota</taxon>
        <taxon>Pezizomycotina</taxon>
        <taxon>Eurotiomycetes</taxon>
        <taxon>Eurotiomycetidae</taxon>
        <taxon>Eurotiales</taxon>
        <taxon>Aspergillaceae</taxon>
        <taxon>Aspergillus</taxon>
        <taxon>Aspergillus subgen. Circumdati</taxon>
    </lineage>
</organism>
<comment type="caution">
    <text evidence="1">The sequence shown here is derived from an EMBL/GenBank/DDBJ whole genome shotgun (WGS) entry which is preliminary data.</text>
</comment>
<evidence type="ECO:0000313" key="1">
    <source>
        <dbReference type="EMBL" id="RMZ44155.1"/>
    </source>
</evidence>
<protein>
    <submittedName>
        <fullName evidence="1">Uncharacterized protein</fullName>
    </submittedName>
</protein>
<dbReference type="Proteomes" id="UP000275480">
    <property type="component" value="Unassembled WGS sequence"/>
</dbReference>
<proteinExistence type="predicted"/>